<evidence type="ECO:0000313" key="3">
    <source>
        <dbReference type="RefSeq" id="XP_031758739.1"/>
    </source>
</evidence>
<evidence type="ECO:0000313" key="4">
    <source>
        <dbReference type="Xenbase" id="XB-GENE-29096991"/>
    </source>
</evidence>
<organism evidence="2 3">
    <name type="scientific">Xenopus tropicalis</name>
    <name type="common">Western clawed frog</name>
    <name type="synonym">Silurana tropicalis</name>
    <dbReference type="NCBI Taxonomy" id="8364"/>
    <lineage>
        <taxon>Eukaryota</taxon>
        <taxon>Metazoa</taxon>
        <taxon>Chordata</taxon>
        <taxon>Craniata</taxon>
        <taxon>Vertebrata</taxon>
        <taxon>Euteleostomi</taxon>
        <taxon>Amphibia</taxon>
        <taxon>Batrachia</taxon>
        <taxon>Anura</taxon>
        <taxon>Pipoidea</taxon>
        <taxon>Pipidae</taxon>
        <taxon>Xenopodinae</taxon>
        <taxon>Xenopus</taxon>
        <taxon>Silurana</taxon>
    </lineage>
</organism>
<name>A0A8J1JLI3_XENTR</name>
<keyword evidence="2" id="KW-1185">Reference proteome</keyword>
<proteinExistence type="predicted"/>
<reference evidence="3" key="1">
    <citation type="submission" date="2025-08" db="UniProtKB">
        <authorList>
            <consortium name="RefSeq"/>
        </authorList>
    </citation>
    <scope>IDENTIFICATION</scope>
    <source>
        <strain evidence="3">Nigerian</strain>
        <tissue evidence="3">Liver and blood</tissue>
    </source>
</reference>
<dbReference type="RefSeq" id="XP_031758739.1">
    <property type="nucleotide sequence ID" value="XM_031902879.1"/>
</dbReference>
<dbReference type="AlphaFoldDB" id="A0A8J1JLI3"/>
<gene>
    <name evidence="3 4" type="primary">LOC116411067</name>
</gene>
<dbReference type="AGR" id="Xenbase:XB-GENE-29096991"/>
<feature type="compositionally biased region" description="Low complexity" evidence="1">
    <location>
        <begin position="26"/>
        <end position="53"/>
    </location>
</feature>
<sequence>MEFVPEVVTETSVTFETSTVSSTTAELVTSVPETTSETSTLSSTTAESVTSVPDTTTITEGPAVLEKTTVSVAGK</sequence>
<evidence type="ECO:0000313" key="2">
    <source>
        <dbReference type="Proteomes" id="UP000008143"/>
    </source>
</evidence>
<protein>
    <submittedName>
        <fullName evidence="3">Location of vulva defective 1-like</fullName>
    </submittedName>
</protein>
<evidence type="ECO:0000256" key="1">
    <source>
        <dbReference type="SAM" id="MobiDB-lite"/>
    </source>
</evidence>
<dbReference type="Xenbase" id="XB-GENE-29096991">
    <property type="gene designation" value="LOC116411067"/>
</dbReference>
<accession>A0A8J1JLI3</accession>
<dbReference type="KEGG" id="xtr:116411067"/>
<dbReference type="Proteomes" id="UP000008143">
    <property type="component" value="Chromosome 5"/>
</dbReference>
<feature type="region of interest" description="Disordered" evidence="1">
    <location>
        <begin position="26"/>
        <end position="56"/>
    </location>
</feature>
<dbReference type="GeneID" id="116411067"/>